<dbReference type="GO" id="GO:0003700">
    <property type="term" value="F:DNA-binding transcription factor activity"/>
    <property type="evidence" value="ECO:0007669"/>
    <property type="project" value="InterPro"/>
</dbReference>
<dbReference type="CDD" id="cd01109">
    <property type="entry name" value="HTH_YyaN"/>
    <property type="match status" value="1"/>
</dbReference>
<feature type="coiled-coil region" evidence="2">
    <location>
        <begin position="75"/>
        <end position="105"/>
    </location>
</feature>
<dbReference type="Gene3D" id="1.10.1660.10">
    <property type="match status" value="1"/>
</dbReference>
<dbReference type="InterPro" id="IPR047057">
    <property type="entry name" value="MerR_fam"/>
</dbReference>
<dbReference type="Proteomes" id="UP000187651">
    <property type="component" value="Unassembled WGS sequence"/>
</dbReference>
<evidence type="ECO:0000313" key="5">
    <source>
        <dbReference type="Proteomes" id="UP000187651"/>
    </source>
</evidence>
<dbReference type="SUPFAM" id="SSF46955">
    <property type="entry name" value="Putative DNA-binding domain"/>
    <property type="match status" value="1"/>
</dbReference>
<name>A0A1G9UN19_9FIRM</name>
<dbReference type="Pfam" id="PF13411">
    <property type="entry name" value="MerR_1"/>
    <property type="match status" value="1"/>
</dbReference>
<reference evidence="5" key="1">
    <citation type="submission" date="2016-10" db="EMBL/GenBank/DDBJ databases">
        <authorList>
            <person name="Varghese N."/>
            <person name="Submissions S."/>
        </authorList>
    </citation>
    <scope>NUCLEOTIDE SEQUENCE [LARGE SCALE GENOMIC DNA]</scope>
    <source>
        <strain evidence="5">M83</strain>
    </source>
</reference>
<dbReference type="EMBL" id="FNHZ01000001">
    <property type="protein sequence ID" value="SDM60915.1"/>
    <property type="molecule type" value="Genomic_DNA"/>
</dbReference>
<dbReference type="InterPro" id="IPR009061">
    <property type="entry name" value="DNA-bd_dom_put_sf"/>
</dbReference>
<evidence type="ECO:0000256" key="1">
    <source>
        <dbReference type="ARBA" id="ARBA00023125"/>
    </source>
</evidence>
<evidence type="ECO:0000259" key="3">
    <source>
        <dbReference type="PROSITE" id="PS50937"/>
    </source>
</evidence>
<dbReference type="PANTHER" id="PTHR30204">
    <property type="entry name" value="REDOX-CYCLING DRUG-SENSING TRANSCRIPTIONAL ACTIVATOR SOXR"/>
    <property type="match status" value="1"/>
</dbReference>
<evidence type="ECO:0000313" key="4">
    <source>
        <dbReference type="EMBL" id="SDM60915.1"/>
    </source>
</evidence>
<dbReference type="AlphaFoldDB" id="A0A1G9UN19"/>
<dbReference type="SMART" id="SM00422">
    <property type="entry name" value="HTH_MERR"/>
    <property type="match status" value="1"/>
</dbReference>
<proteinExistence type="predicted"/>
<keyword evidence="2" id="KW-0175">Coiled coil</keyword>
<protein>
    <submittedName>
        <fullName evidence="4">DNA-binding transcriptional regulator, MerR family</fullName>
    </submittedName>
</protein>
<sequence length="151" mass="17944">MSYTISEVAKMMGIKPSALRYYDKEDLLPDVKRVNGIRIFEDKDFGWLRVLSCLKNTGMPISKIKKYVQLAQLGDESLEERYELIKEQRENVQKQIDQLNYYMQELDYKDWYYQTAIKYGSEEVVKSKIHYASMEPDKIPKLDDELEVTKH</sequence>
<dbReference type="PANTHER" id="PTHR30204:SF82">
    <property type="entry name" value="TRANSCRIPTIONAL REGULATOR, MERR FAMILY"/>
    <property type="match status" value="1"/>
</dbReference>
<keyword evidence="1 4" id="KW-0238">DNA-binding</keyword>
<dbReference type="RefSeq" id="WP_083330253.1">
    <property type="nucleotide sequence ID" value="NZ_FNHZ01000001.1"/>
</dbReference>
<dbReference type="InterPro" id="IPR000551">
    <property type="entry name" value="MerR-type_HTH_dom"/>
</dbReference>
<dbReference type="PROSITE" id="PS50937">
    <property type="entry name" value="HTH_MERR_2"/>
    <property type="match status" value="1"/>
</dbReference>
<evidence type="ECO:0000256" key="2">
    <source>
        <dbReference type="SAM" id="Coils"/>
    </source>
</evidence>
<dbReference type="GO" id="GO:0003677">
    <property type="term" value="F:DNA binding"/>
    <property type="evidence" value="ECO:0007669"/>
    <property type="project" value="UniProtKB-KW"/>
</dbReference>
<organism evidence="4 5">
    <name type="scientific">Lachnospira pectinoschiza</name>
    <dbReference type="NCBI Taxonomy" id="28052"/>
    <lineage>
        <taxon>Bacteria</taxon>
        <taxon>Bacillati</taxon>
        <taxon>Bacillota</taxon>
        <taxon>Clostridia</taxon>
        <taxon>Lachnospirales</taxon>
        <taxon>Lachnospiraceae</taxon>
        <taxon>Lachnospira</taxon>
    </lineage>
</organism>
<dbReference type="OrthoDB" id="9811174at2"/>
<keyword evidence="5" id="KW-1185">Reference proteome</keyword>
<accession>A0A1G9UN19</accession>
<gene>
    <name evidence="4" type="ORF">SAMN05216544_0817</name>
</gene>
<feature type="domain" description="HTH merR-type" evidence="3">
    <location>
        <begin position="1"/>
        <end position="70"/>
    </location>
</feature>